<accession>A0A8S5L8Q3</accession>
<evidence type="ECO:0000313" key="1">
    <source>
        <dbReference type="EMBL" id="DAD66323.1"/>
    </source>
</evidence>
<sequence length="242" mass="25840">MASSSDYVTLGGGKLYIDVYKEGKPTGRFEYFGLSSDVNIKTELEKLEHTNTEGATQAIDKTIVKSQSATMSFKSDEISIKNLARAYFGETSQSSKTASVKITDAKAGDIVDLGAVGGNLSAAVGGGGTAPKKDEDYKYHENSGIVEFLKDVSGEVTLSLSAGIQKEKMSAFKNSKLECALMFIGEAATGSAMKATFYKCSLRADGDFALKGDDWLSISFSVDILKDETRAAGNQFFEICAL</sequence>
<dbReference type="EMBL" id="BK014658">
    <property type="protein sequence ID" value="DAD66323.1"/>
    <property type="molecule type" value="Genomic_DNA"/>
</dbReference>
<reference evidence="1" key="1">
    <citation type="journal article" date="2021" name="Proc. Natl. Acad. Sci. U.S.A.">
        <title>A Catalog of Tens of Thousands of Viruses from Human Metagenomes Reveals Hidden Associations with Chronic Diseases.</title>
        <authorList>
            <person name="Tisza M.J."/>
            <person name="Buck C.B."/>
        </authorList>
    </citation>
    <scope>NUCLEOTIDE SEQUENCE</scope>
    <source>
        <strain evidence="1">CtuYn2</strain>
    </source>
</reference>
<protein>
    <submittedName>
        <fullName evidence="1">Major tail protein</fullName>
    </submittedName>
</protein>
<name>A0A8S5L8Q3_9CAUD</name>
<organism evidence="1">
    <name type="scientific">Myoviridae sp. ctuYn2</name>
    <dbReference type="NCBI Taxonomy" id="2823533"/>
    <lineage>
        <taxon>Viruses</taxon>
        <taxon>Duplodnaviria</taxon>
        <taxon>Heunggongvirae</taxon>
        <taxon>Uroviricota</taxon>
        <taxon>Caudoviricetes</taxon>
    </lineage>
</organism>
<proteinExistence type="predicted"/>